<dbReference type="PANTHER" id="PTHR48177">
    <property type="entry name" value="TRANSMEMBRANE PROTEIN 189"/>
    <property type="match status" value="1"/>
</dbReference>
<comment type="subcellular location">
    <subcellularLocation>
        <location evidence="1">Membrane</location>
        <topology evidence="1">Multi-pass membrane protein</topology>
    </subcellularLocation>
</comment>
<feature type="transmembrane region" description="Helical" evidence="6">
    <location>
        <begin position="30"/>
        <end position="51"/>
    </location>
</feature>
<dbReference type="Pfam" id="PF10520">
    <property type="entry name" value="Lipid_desat"/>
    <property type="match status" value="1"/>
</dbReference>
<reference evidence="9" key="1">
    <citation type="journal article" date="2019" name="Int. J. Syst. Evol. Microbiol.">
        <title>The Global Catalogue of Microorganisms (GCM) 10K type strain sequencing project: providing services to taxonomists for standard genome sequencing and annotation.</title>
        <authorList>
            <consortium name="The Broad Institute Genomics Platform"/>
            <consortium name="The Broad Institute Genome Sequencing Center for Infectious Disease"/>
            <person name="Wu L."/>
            <person name="Ma J."/>
        </authorList>
    </citation>
    <scope>NUCLEOTIDE SEQUENCE [LARGE SCALE GENOMIC DNA]</scope>
    <source>
        <strain evidence="9">KCTC 52168</strain>
    </source>
</reference>
<keyword evidence="3 6" id="KW-0812">Transmembrane</keyword>
<protein>
    <submittedName>
        <fullName evidence="8">Fatty acid desaturase CarF family protein</fullName>
    </submittedName>
</protein>
<organism evidence="8 9">
    <name type="scientific">Piscinibacterium candidicorallinum</name>
    <dbReference type="NCBI Taxonomy" id="1793872"/>
    <lineage>
        <taxon>Bacteria</taxon>
        <taxon>Pseudomonadati</taxon>
        <taxon>Pseudomonadota</taxon>
        <taxon>Betaproteobacteria</taxon>
        <taxon>Burkholderiales</taxon>
        <taxon>Piscinibacterium</taxon>
    </lineage>
</organism>
<evidence type="ECO:0000256" key="3">
    <source>
        <dbReference type="ARBA" id="ARBA00022692"/>
    </source>
</evidence>
<dbReference type="RefSeq" id="WP_377302455.1">
    <property type="nucleotide sequence ID" value="NZ_CP180191.1"/>
</dbReference>
<comment type="similarity">
    <text evidence="2">Belongs to the fatty acid desaturase CarF family.</text>
</comment>
<dbReference type="Proteomes" id="UP001595556">
    <property type="component" value="Unassembled WGS sequence"/>
</dbReference>
<keyword evidence="4 6" id="KW-1133">Transmembrane helix</keyword>
<dbReference type="InterPro" id="IPR052601">
    <property type="entry name" value="Plasmalogen_desaturase"/>
</dbReference>
<feature type="domain" description="Lipid desaturase" evidence="7">
    <location>
        <begin position="39"/>
        <end position="195"/>
    </location>
</feature>
<keyword evidence="9" id="KW-1185">Reference proteome</keyword>
<evidence type="ECO:0000313" key="9">
    <source>
        <dbReference type="Proteomes" id="UP001595556"/>
    </source>
</evidence>
<dbReference type="EMBL" id="JBHRTI010000003">
    <property type="protein sequence ID" value="MFC3147445.1"/>
    <property type="molecule type" value="Genomic_DNA"/>
</dbReference>
<dbReference type="InterPro" id="IPR019547">
    <property type="entry name" value="Lipid_desat"/>
</dbReference>
<name>A0ABV7H4Q1_9BURK</name>
<keyword evidence="5 6" id="KW-0472">Membrane</keyword>
<evidence type="ECO:0000256" key="1">
    <source>
        <dbReference type="ARBA" id="ARBA00004141"/>
    </source>
</evidence>
<gene>
    <name evidence="8" type="ORF">ACFOEN_07310</name>
</gene>
<feature type="transmembrane region" description="Helical" evidence="6">
    <location>
        <begin position="86"/>
        <end position="106"/>
    </location>
</feature>
<evidence type="ECO:0000313" key="8">
    <source>
        <dbReference type="EMBL" id="MFC3147445.1"/>
    </source>
</evidence>
<comment type="caution">
    <text evidence="8">The sequence shown here is derived from an EMBL/GenBank/DDBJ whole genome shotgun (WGS) entry which is preliminary data.</text>
</comment>
<sequence length="209" mass="23413">MNSLQDLGATTAISAASETMSSLMSTATPTLLAAAGAVLLADFASGLVHWAEDAYARRDTPVIGKWIGEANLEHHVKPRAFVARGYWASSWDLILAASLVVVGAWWLDRLDWTVWLFALVAANANQIHKWAHRAPHENGWLITQLQRFKLIQTQRHHARHHTGKKDSHYCSVTNFLNPLLEELEFWKLLERGLAKVGIHRRADPTAEAR</sequence>
<accession>A0ABV7H4Q1</accession>
<dbReference type="PANTHER" id="PTHR48177:SF1">
    <property type="entry name" value="PLASMANYLETHANOLAMINE DESATURASE 1"/>
    <property type="match status" value="1"/>
</dbReference>
<proteinExistence type="inferred from homology"/>
<evidence type="ECO:0000256" key="5">
    <source>
        <dbReference type="ARBA" id="ARBA00023136"/>
    </source>
</evidence>
<evidence type="ECO:0000256" key="6">
    <source>
        <dbReference type="SAM" id="Phobius"/>
    </source>
</evidence>
<evidence type="ECO:0000256" key="4">
    <source>
        <dbReference type="ARBA" id="ARBA00022989"/>
    </source>
</evidence>
<evidence type="ECO:0000256" key="2">
    <source>
        <dbReference type="ARBA" id="ARBA00007620"/>
    </source>
</evidence>
<evidence type="ECO:0000259" key="7">
    <source>
        <dbReference type="Pfam" id="PF10520"/>
    </source>
</evidence>